<dbReference type="EMBL" id="AOME01000002">
    <property type="protein sequence ID" value="EMA55911.1"/>
    <property type="molecule type" value="Genomic_DNA"/>
</dbReference>
<dbReference type="InterPro" id="IPR002797">
    <property type="entry name" value="Polysacc_synth"/>
</dbReference>
<comment type="subcellular location">
    <subcellularLocation>
        <location evidence="1">Cell membrane</location>
        <topology evidence="1">Multi-pass membrane protein</topology>
    </subcellularLocation>
</comment>
<evidence type="ECO:0000256" key="5">
    <source>
        <dbReference type="ARBA" id="ARBA00023136"/>
    </source>
</evidence>
<protein>
    <submittedName>
        <fullName evidence="7">Polysaccharide biosynthesis protein</fullName>
    </submittedName>
</protein>
<feature type="transmembrane region" description="Helical" evidence="6">
    <location>
        <begin position="325"/>
        <end position="343"/>
    </location>
</feature>
<keyword evidence="3 6" id="KW-0812">Transmembrane</keyword>
<feature type="transmembrane region" description="Helical" evidence="6">
    <location>
        <begin position="363"/>
        <end position="382"/>
    </location>
</feature>
<feature type="transmembrane region" description="Helical" evidence="6">
    <location>
        <begin position="7"/>
        <end position="31"/>
    </location>
</feature>
<keyword evidence="8" id="KW-1185">Reference proteome</keyword>
<sequence length="488" mass="51849">MRIGQTSIIGFGSQIISTAVGFLATLAIVRVLGDDVFGTYTVVISVVVWFQIVGDLGVRKAVNKRLSEAGDDDAYLLAGATLQLAVFVVMAVLLVVAWRFVGVLPERPITDAIENYTPFIVLLLLVSIGYSFLRAVLNGRHLVHVAAVLGSTERSLRSVLHLGVVFVGLGITGLFWGYAVSGLVATLAGIALLGRQRPLGITLPTRQHFSRLVSYARYSWLGGIETQAFKSMDTIVLGAFLAANQTDLIAVYEVGWNIASLFAVFSTAISNALFPEVSQIASTDGPGRVSGLVEDALAYAGLFVIPGLVGAALLGDAILSIYNPAFARGHWVLVVLVIARLVYGYSNQFTNALNAIDRPDAAFRVNGVFIGANLVLNVVFVWRYGWGGAAVATAISAVVSLLVGYRALTAVIDVPVPVRELLKQWLSAAVMGIVVLGGRMAFGASIPVALALAGVGAVTYFTALSVVSERFRTTVRDNLPDQLVNVIR</sequence>
<feature type="transmembrane region" description="Helical" evidence="6">
    <location>
        <begin position="158"/>
        <end position="179"/>
    </location>
</feature>
<evidence type="ECO:0000256" key="1">
    <source>
        <dbReference type="ARBA" id="ARBA00004651"/>
    </source>
</evidence>
<feature type="transmembrane region" description="Helical" evidence="6">
    <location>
        <begin position="296"/>
        <end position="319"/>
    </location>
</feature>
<dbReference type="PATRIC" id="fig|1227456.3.peg.59"/>
<evidence type="ECO:0000313" key="8">
    <source>
        <dbReference type="Proteomes" id="UP000011625"/>
    </source>
</evidence>
<feature type="transmembrane region" description="Helical" evidence="6">
    <location>
        <begin position="448"/>
        <end position="467"/>
    </location>
</feature>
<feature type="transmembrane region" description="Helical" evidence="6">
    <location>
        <begin position="424"/>
        <end position="442"/>
    </location>
</feature>
<dbReference type="AlphaFoldDB" id="M0NDH5"/>
<feature type="transmembrane region" description="Helical" evidence="6">
    <location>
        <begin position="254"/>
        <end position="275"/>
    </location>
</feature>
<dbReference type="OrthoDB" id="112053at2157"/>
<evidence type="ECO:0000256" key="3">
    <source>
        <dbReference type="ARBA" id="ARBA00022692"/>
    </source>
</evidence>
<dbReference type="Proteomes" id="UP000011625">
    <property type="component" value="Unassembled WGS sequence"/>
</dbReference>
<evidence type="ECO:0000256" key="2">
    <source>
        <dbReference type="ARBA" id="ARBA00022475"/>
    </source>
</evidence>
<dbReference type="InterPro" id="IPR050833">
    <property type="entry name" value="Poly_Biosynth_Transport"/>
</dbReference>
<evidence type="ECO:0000313" key="7">
    <source>
        <dbReference type="EMBL" id="EMA55911.1"/>
    </source>
</evidence>
<dbReference type="RefSeq" id="WP_005038588.1">
    <property type="nucleotide sequence ID" value="NZ_AOME01000002.1"/>
</dbReference>
<proteinExistence type="predicted"/>
<reference evidence="7 8" key="1">
    <citation type="journal article" date="2014" name="PLoS Genet.">
        <title>Phylogenetically driven sequencing of extremely halophilic archaea reveals strategies for static and dynamic osmo-response.</title>
        <authorList>
            <person name="Becker E.A."/>
            <person name="Seitzer P.M."/>
            <person name="Tritt A."/>
            <person name="Larsen D."/>
            <person name="Krusor M."/>
            <person name="Yao A.I."/>
            <person name="Wu D."/>
            <person name="Madern D."/>
            <person name="Eisen J.A."/>
            <person name="Darling A.E."/>
            <person name="Facciotti M.T."/>
        </authorList>
    </citation>
    <scope>NUCLEOTIDE SEQUENCE [LARGE SCALE GENOMIC DNA]</scope>
    <source>
        <strain evidence="7 8">DSM 8989</strain>
    </source>
</reference>
<dbReference type="STRING" id="1227456.C450_00275"/>
<keyword evidence="4 6" id="KW-1133">Transmembrane helix</keyword>
<feature type="transmembrane region" description="Helical" evidence="6">
    <location>
        <begin position="118"/>
        <end position="137"/>
    </location>
</feature>
<gene>
    <name evidence="7" type="ORF">C450_00275</name>
</gene>
<feature type="transmembrane region" description="Helical" evidence="6">
    <location>
        <begin position="37"/>
        <end position="54"/>
    </location>
</feature>
<comment type="caution">
    <text evidence="7">The sequence shown here is derived from an EMBL/GenBank/DDBJ whole genome shotgun (WGS) entry which is preliminary data.</text>
</comment>
<feature type="transmembrane region" description="Helical" evidence="6">
    <location>
        <begin position="388"/>
        <end position="412"/>
    </location>
</feature>
<dbReference type="PANTHER" id="PTHR30250:SF28">
    <property type="entry name" value="POLYSACCHARIDE BIOSYNTHESIS PROTEIN"/>
    <property type="match status" value="1"/>
</dbReference>
<evidence type="ECO:0000256" key="4">
    <source>
        <dbReference type="ARBA" id="ARBA00022989"/>
    </source>
</evidence>
<dbReference type="PANTHER" id="PTHR30250">
    <property type="entry name" value="PST FAMILY PREDICTED COLANIC ACID TRANSPORTER"/>
    <property type="match status" value="1"/>
</dbReference>
<accession>M0NDH5</accession>
<name>M0NDH5_9EURY</name>
<keyword evidence="5 6" id="KW-0472">Membrane</keyword>
<dbReference type="Pfam" id="PF01943">
    <property type="entry name" value="Polysacc_synt"/>
    <property type="match status" value="1"/>
</dbReference>
<dbReference type="GO" id="GO:0005886">
    <property type="term" value="C:plasma membrane"/>
    <property type="evidence" value="ECO:0007669"/>
    <property type="project" value="UniProtKB-SubCell"/>
</dbReference>
<evidence type="ECO:0000256" key="6">
    <source>
        <dbReference type="SAM" id="Phobius"/>
    </source>
</evidence>
<keyword evidence="2" id="KW-1003">Cell membrane</keyword>
<feature type="transmembrane region" description="Helical" evidence="6">
    <location>
        <begin position="75"/>
        <end position="98"/>
    </location>
</feature>
<organism evidence="7 8">
    <name type="scientific">Halococcus salifodinae DSM 8989</name>
    <dbReference type="NCBI Taxonomy" id="1227456"/>
    <lineage>
        <taxon>Archaea</taxon>
        <taxon>Methanobacteriati</taxon>
        <taxon>Methanobacteriota</taxon>
        <taxon>Stenosarchaea group</taxon>
        <taxon>Halobacteria</taxon>
        <taxon>Halobacteriales</taxon>
        <taxon>Halococcaceae</taxon>
        <taxon>Halococcus</taxon>
    </lineage>
</organism>